<name>A0A074K1N6_9RHOB</name>
<protein>
    <recommendedName>
        <fullName evidence="2">Phytase-like domain-containing protein</fullName>
    </recommendedName>
</protein>
<dbReference type="Proteomes" id="UP000027471">
    <property type="component" value="Unassembled WGS sequence"/>
</dbReference>
<sequence length="365" mass="38835">MRHLLFSAALAIAPLTAFAQSAPAPLPKPDLLGEFVLPTGLSINGVGLGGLSDLSYDGQTNSFYTISDDKGDFGPPRFYTLKLDVAKGRFAGLDIASETVLQKPGGGAFGRSEADGEGIAVDPAHDRMFWSSERNAKGVPAIYEAKLDGSDAKMLPLPPAYQPDAAKSHGTRDNLSFEGLDLSADGKTLYVSTENALIQDGPMATFTDHSPARIMEIDTATGKPTAQYIYMTDTIPAKPAKEGGSADNGISALATLPDGRLVLVERNYSAGVGNNIRFYIVDLSGATNINGQDKADLSKITPAKKTLWFALTPDTPDVKVDNLEDLAFGPVIDGKQTLLTATDNNFNRHQATRFKLFTMPPLPGK</sequence>
<comment type="caution">
    <text evidence="3">The sequence shown here is derived from an EMBL/GenBank/DDBJ whole genome shotgun (WGS) entry which is preliminary data.</text>
</comment>
<keyword evidence="4" id="KW-1185">Reference proteome</keyword>
<evidence type="ECO:0000313" key="4">
    <source>
        <dbReference type="Proteomes" id="UP000027471"/>
    </source>
</evidence>
<reference evidence="3 4" key="1">
    <citation type="journal article" date="2015" name="Antonie Van Leeuwenhoek">
        <title>Thioclava indica sp. nov., isolated from surface seawater of the Indian Ocean.</title>
        <authorList>
            <person name="Liu Y."/>
            <person name="Lai Q."/>
            <person name="Du J."/>
            <person name="Xu H."/>
            <person name="Jiang L."/>
            <person name="Shao Z."/>
        </authorList>
    </citation>
    <scope>NUCLEOTIDE SEQUENCE [LARGE SCALE GENOMIC DNA]</scope>
    <source>
        <strain evidence="3 4">DT23-4</strain>
    </source>
</reference>
<dbReference type="InterPro" id="IPR027372">
    <property type="entry name" value="Phytase-like_dom"/>
</dbReference>
<organism evidence="3 4">
    <name type="scientific">Thioclava indica</name>
    <dbReference type="NCBI Taxonomy" id="1353528"/>
    <lineage>
        <taxon>Bacteria</taxon>
        <taxon>Pseudomonadati</taxon>
        <taxon>Pseudomonadota</taxon>
        <taxon>Alphaproteobacteria</taxon>
        <taxon>Rhodobacterales</taxon>
        <taxon>Paracoccaceae</taxon>
        <taxon>Thioclava</taxon>
    </lineage>
</organism>
<proteinExistence type="predicted"/>
<feature type="domain" description="Phytase-like" evidence="2">
    <location>
        <begin position="47"/>
        <end position="346"/>
    </location>
</feature>
<feature type="chain" id="PRO_5001697344" description="Phytase-like domain-containing protein" evidence="1">
    <location>
        <begin position="20"/>
        <end position="365"/>
    </location>
</feature>
<dbReference type="AlphaFoldDB" id="A0A074K1N6"/>
<accession>A0A074K1N6</accession>
<dbReference type="PANTHER" id="PTHR37957:SF1">
    <property type="entry name" value="PHYTASE-LIKE DOMAIN-CONTAINING PROTEIN"/>
    <property type="match status" value="1"/>
</dbReference>
<dbReference type="SUPFAM" id="SSF63825">
    <property type="entry name" value="YWTD domain"/>
    <property type="match status" value="1"/>
</dbReference>
<dbReference type="OrthoDB" id="9798539at2"/>
<dbReference type="PANTHER" id="PTHR37957">
    <property type="entry name" value="BLR7070 PROTEIN"/>
    <property type="match status" value="1"/>
</dbReference>
<feature type="signal peptide" evidence="1">
    <location>
        <begin position="1"/>
        <end position="19"/>
    </location>
</feature>
<dbReference type="Pfam" id="PF13449">
    <property type="entry name" value="Phytase-like"/>
    <property type="match status" value="1"/>
</dbReference>
<evidence type="ECO:0000259" key="2">
    <source>
        <dbReference type="Pfam" id="PF13449"/>
    </source>
</evidence>
<dbReference type="RefSeq" id="WP_038127367.1">
    <property type="nucleotide sequence ID" value="NZ_AUNB01000001.1"/>
</dbReference>
<gene>
    <name evidence="3" type="ORF">DT23_01335</name>
</gene>
<evidence type="ECO:0000256" key="1">
    <source>
        <dbReference type="SAM" id="SignalP"/>
    </source>
</evidence>
<keyword evidence="1" id="KW-0732">Signal</keyword>
<dbReference type="STRING" id="1353528.DT23_01335"/>
<dbReference type="eggNOG" id="COG4222">
    <property type="taxonomic scope" value="Bacteria"/>
</dbReference>
<dbReference type="EMBL" id="AUNB01000001">
    <property type="protein sequence ID" value="KEO61643.1"/>
    <property type="molecule type" value="Genomic_DNA"/>
</dbReference>
<evidence type="ECO:0000313" key="3">
    <source>
        <dbReference type="EMBL" id="KEO61643.1"/>
    </source>
</evidence>